<dbReference type="GO" id="GO:0042578">
    <property type="term" value="F:phosphoric ester hydrolase activity"/>
    <property type="evidence" value="ECO:0007669"/>
    <property type="project" value="TreeGrafter"/>
</dbReference>
<feature type="domain" description="Helix-hairpin-helix DNA-binding motif class 1" evidence="22">
    <location>
        <begin position="94"/>
        <end position="113"/>
    </location>
</feature>
<evidence type="ECO:0000256" key="2">
    <source>
        <dbReference type="ARBA" id="ARBA00004496"/>
    </source>
</evidence>
<evidence type="ECO:0000259" key="24">
    <source>
        <dbReference type="SMART" id="SM00483"/>
    </source>
</evidence>
<evidence type="ECO:0000259" key="23">
    <source>
        <dbReference type="SMART" id="SM00481"/>
    </source>
</evidence>
<dbReference type="InterPro" id="IPR047967">
    <property type="entry name" value="PolX_PHP"/>
</dbReference>
<dbReference type="Gene3D" id="3.30.210.10">
    <property type="entry name" value="DNA polymerase, thumb domain"/>
    <property type="match status" value="1"/>
</dbReference>
<feature type="domain" description="Helix-hairpin-helix DNA-binding motif class 1" evidence="22">
    <location>
        <begin position="129"/>
        <end position="148"/>
    </location>
</feature>
<dbReference type="PRINTS" id="PR00870">
    <property type="entry name" value="DNAPOLXBETA"/>
</dbReference>
<dbReference type="InterPro" id="IPR004013">
    <property type="entry name" value="PHP_dom"/>
</dbReference>
<comment type="catalytic activity">
    <reaction evidence="18">
        <text>2'-deoxyribonucleotide-(2'-deoxyribose 5'-phosphate)-2'-deoxyribonucleotide-DNA = a 3'-end 2'-deoxyribonucleotide-(2,3-dehydro-2,3-deoxyribose 5'-phosphate)-DNA + a 5'-end 5'-phospho-2'-deoxyribonucleoside-DNA + H(+)</text>
        <dbReference type="Rhea" id="RHEA:66592"/>
        <dbReference type="Rhea" id="RHEA-COMP:13180"/>
        <dbReference type="Rhea" id="RHEA-COMP:16897"/>
        <dbReference type="Rhea" id="RHEA-COMP:17067"/>
        <dbReference type="ChEBI" id="CHEBI:15378"/>
        <dbReference type="ChEBI" id="CHEBI:136412"/>
        <dbReference type="ChEBI" id="CHEBI:157695"/>
        <dbReference type="ChEBI" id="CHEBI:167181"/>
        <dbReference type="EC" id="4.2.99.18"/>
    </reaction>
</comment>
<dbReference type="NCBIfam" id="NF006375">
    <property type="entry name" value="PRK08609.1"/>
    <property type="match status" value="1"/>
</dbReference>
<keyword evidence="6" id="KW-0488">Methylation</keyword>
<dbReference type="SUPFAM" id="SSF81301">
    <property type="entry name" value="Nucleotidyltransferase"/>
    <property type="match status" value="1"/>
</dbReference>
<evidence type="ECO:0000256" key="20">
    <source>
        <dbReference type="ARBA" id="ARBA00045548"/>
    </source>
</evidence>
<evidence type="ECO:0000256" key="19">
    <source>
        <dbReference type="ARBA" id="ARBA00044678"/>
    </source>
</evidence>
<dbReference type="Proteomes" id="UP000886335">
    <property type="component" value="Unassembled WGS sequence"/>
</dbReference>
<gene>
    <name evidence="25" type="primary">polX</name>
    <name evidence="25" type="ORF">ENN50_00145</name>
</gene>
<evidence type="ECO:0000256" key="14">
    <source>
        <dbReference type="ARBA" id="ARBA00023053"/>
    </source>
</evidence>
<evidence type="ECO:0000256" key="4">
    <source>
        <dbReference type="ARBA" id="ARBA00012720"/>
    </source>
</evidence>
<dbReference type="InterPro" id="IPR029398">
    <property type="entry name" value="PolB_thumb"/>
</dbReference>
<dbReference type="SUPFAM" id="SSF47802">
    <property type="entry name" value="DNA polymerase beta, N-terminal domain-like"/>
    <property type="match status" value="1"/>
</dbReference>
<keyword evidence="25" id="KW-0269">Exonuclease</keyword>
<accession>A0A831WQP7</accession>
<dbReference type="GO" id="GO:0003887">
    <property type="term" value="F:DNA-directed DNA polymerase activity"/>
    <property type="evidence" value="ECO:0007669"/>
    <property type="project" value="UniProtKB-KW"/>
</dbReference>
<comment type="catalytic activity">
    <reaction evidence="21">
        <text>DNA(n) + a 2'-deoxyribonucleoside 5'-triphosphate = DNA(n+1) + diphosphate</text>
        <dbReference type="Rhea" id="RHEA:22508"/>
        <dbReference type="Rhea" id="RHEA-COMP:17339"/>
        <dbReference type="Rhea" id="RHEA-COMP:17340"/>
        <dbReference type="ChEBI" id="CHEBI:33019"/>
        <dbReference type="ChEBI" id="CHEBI:61560"/>
        <dbReference type="ChEBI" id="CHEBI:173112"/>
        <dbReference type="EC" id="2.7.7.7"/>
    </reaction>
</comment>
<dbReference type="InterPro" id="IPR050243">
    <property type="entry name" value="PHP_phosphatase"/>
</dbReference>
<dbReference type="InterPro" id="IPR043519">
    <property type="entry name" value="NT_sf"/>
</dbReference>
<comment type="catalytic activity">
    <reaction evidence="19">
        <text>a 5'-end 2'-deoxyribose-2'-deoxyribonucleotide-DNA = (2E,4S)-4-hydroxypenten-2-al-5-phosphate + a 5'-end 5'-phospho-2'-deoxyribonucleoside-DNA + H(+)</text>
        <dbReference type="Rhea" id="RHEA:76255"/>
        <dbReference type="Rhea" id="RHEA-COMP:13180"/>
        <dbReference type="Rhea" id="RHEA-COMP:18657"/>
        <dbReference type="ChEBI" id="CHEBI:15378"/>
        <dbReference type="ChEBI" id="CHEBI:136412"/>
        <dbReference type="ChEBI" id="CHEBI:195194"/>
        <dbReference type="ChEBI" id="CHEBI:195195"/>
    </reaction>
</comment>
<evidence type="ECO:0000256" key="1">
    <source>
        <dbReference type="ARBA" id="ARBA00001946"/>
    </source>
</evidence>
<dbReference type="SUPFAM" id="SSF47781">
    <property type="entry name" value="RuvA domain 2-like"/>
    <property type="match status" value="1"/>
</dbReference>
<dbReference type="CDD" id="cd00141">
    <property type="entry name" value="NT_POLXc"/>
    <property type="match status" value="1"/>
</dbReference>
<evidence type="ECO:0000256" key="7">
    <source>
        <dbReference type="ARBA" id="ARBA00022634"/>
    </source>
</evidence>
<reference evidence="25" key="1">
    <citation type="journal article" date="2020" name="mSystems">
        <title>Genome- and Community-Level Interaction Insights into Carbon Utilization and Element Cycling Functions of Hydrothermarchaeota in Hydrothermal Sediment.</title>
        <authorList>
            <person name="Zhou Z."/>
            <person name="Liu Y."/>
            <person name="Xu W."/>
            <person name="Pan J."/>
            <person name="Luo Z.H."/>
            <person name="Li M."/>
        </authorList>
    </citation>
    <scope>NUCLEOTIDE SEQUENCE [LARGE SCALE GENOMIC DNA]</scope>
    <source>
        <strain evidence="25">SpSt-1181</strain>
    </source>
</reference>
<keyword evidence="14" id="KW-0915">Sodium</keyword>
<evidence type="ECO:0000256" key="3">
    <source>
        <dbReference type="ARBA" id="ARBA00012417"/>
    </source>
</evidence>
<evidence type="ECO:0000256" key="21">
    <source>
        <dbReference type="ARBA" id="ARBA00049244"/>
    </source>
</evidence>
<keyword evidence="9" id="KW-0548">Nucleotidyltransferase</keyword>
<dbReference type="Pfam" id="PF14716">
    <property type="entry name" value="HHH_8"/>
    <property type="match status" value="1"/>
</dbReference>
<keyword evidence="25" id="KW-0540">Nuclease</keyword>
<dbReference type="InterPro" id="IPR016195">
    <property type="entry name" value="Pol/histidinol_Pase-like"/>
</dbReference>
<dbReference type="GO" id="GO:0008270">
    <property type="term" value="F:zinc ion binding"/>
    <property type="evidence" value="ECO:0007669"/>
    <property type="project" value="TreeGrafter"/>
</dbReference>
<keyword evidence="13" id="KW-0239">DNA-directed DNA polymerase</keyword>
<dbReference type="CDD" id="cd07436">
    <property type="entry name" value="PHP_PolX"/>
    <property type="match status" value="1"/>
</dbReference>
<comment type="caution">
    <text evidence="25">The sequence shown here is derived from an EMBL/GenBank/DDBJ whole genome shotgun (WGS) entry which is preliminary data.</text>
</comment>
<proteinExistence type="predicted"/>
<dbReference type="FunFam" id="3.20.20.140:FF:000047">
    <property type="entry name" value="PHP domain-containing protein"/>
    <property type="match status" value="1"/>
</dbReference>
<dbReference type="EMBL" id="DSBW01000005">
    <property type="protein sequence ID" value="HED30115.1"/>
    <property type="molecule type" value="Genomic_DNA"/>
</dbReference>
<comment type="function">
    <text evidence="20">Repair polymerase that plays a key role in base-excision repair. During this process, the damaged base is excised by specific DNA glycosylases, the DNA backbone is nicked at the abasic site by an apurinic/apyrimidic (AP) endonuclease, and POLB removes 5'-deoxyribose-phosphate from the preincised AP site acting as a 5'-deoxyribose-phosphate lyase (5'-dRP lyase); through its DNA polymerase activity, it adds one nucleotide to the 3' end of the arising single-nucleotide gap. Conducts 'gap-filling' DNA synthesis in a stepwise distributive fashion rather than in a processive fashion as for other DNA polymerases. It is also able to cleave sugar-phosphate bonds 3' to an intact AP site, acting as an AP lyase.</text>
</comment>
<sequence>MHVVNADIEEIFRKVADLLDIQNANPFRIRAYRNAAVTIGRMSGNVADMVARQEDLTELPGIGADLSKKILEIVETGRLRYLDTLEKNAGASFSELMDIPGLGPRKVRALYDALGTRNIDELEAAAREGEISSVPGFGEKTEQNILKEISRLRERSRRLTWHAARQAAAPLVDYMRGYDEIRQVEIAGSFRRCRATVGDLDLLVSCRRGADAISHFTGYDDVSDILSSGTTRSSVVLRSGLQVDLRVIPQVSWGAALLYFTGSKQHNISVRKRAISRGLKINEYGVFRDHERIAGRSEKEVYASLGLPFIPPEIREDRGEIDAAEQQKLPSLVRLEDIRGDLHMHTTATDGHNSIREMAEAAKKRGYDYIAITEHSRHVRIAHGLDTEELERHIEEIDSVNEEVEGITVLKGVEVDILEDGSLDLPDTVLQQLDIVICAVHYQFNLSEKEQTRRIIRAMEHPLTQILAHPTGRLLSQRDPYEVDMEQIMNVARQTGCVLELNAAPERLDLNEIHCRMAKEHGVRVSIDSDAHAISDLEYMAYGINQARRGWLEPADVINTRPLGEMLKLLK</sequence>
<keyword evidence="10" id="KW-0235">DNA replication</keyword>
<evidence type="ECO:0000256" key="11">
    <source>
        <dbReference type="ARBA" id="ARBA00022763"/>
    </source>
</evidence>
<keyword evidence="8" id="KW-0808">Transferase</keyword>
<evidence type="ECO:0000256" key="17">
    <source>
        <dbReference type="ARBA" id="ARBA00035726"/>
    </source>
</evidence>
<dbReference type="GO" id="GO:0004527">
    <property type="term" value="F:exonuclease activity"/>
    <property type="evidence" value="ECO:0007669"/>
    <property type="project" value="UniProtKB-KW"/>
</dbReference>
<dbReference type="InterPro" id="IPR010996">
    <property type="entry name" value="HHH_MUS81"/>
</dbReference>
<dbReference type="PIRSF" id="PIRSF005047">
    <property type="entry name" value="UCP005047_YshC"/>
    <property type="match status" value="1"/>
</dbReference>
<dbReference type="PANTHER" id="PTHR36928">
    <property type="entry name" value="PHOSPHATASE YCDX-RELATED"/>
    <property type="match status" value="1"/>
</dbReference>
<dbReference type="SMART" id="SM00278">
    <property type="entry name" value="HhH1"/>
    <property type="match status" value="3"/>
</dbReference>
<dbReference type="EC" id="4.2.99.18" evidence="4"/>
<dbReference type="Gene3D" id="3.30.460.10">
    <property type="entry name" value="Beta Polymerase, domain 2"/>
    <property type="match status" value="1"/>
</dbReference>
<dbReference type="PANTHER" id="PTHR36928:SF1">
    <property type="entry name" value="PHOSPHATASE YCDX-RELATED"/>
    <property type="match status" value="1"/>
</dbReference>
<name>A0A831WQP7_PROAE</name>
<dbReference type="Pfam" id="PF14791">
    <property type="entry name" value="DNA_pol_B_thumb"/>
    <property type="match status" value="1"/>
</dbReference>
<keyword evidence="12" id="KW-0832">Ubl conjugation</keyword>
<feature type="domain" description="Helix-hairpin-helix DNA-binding motif class 1" evidence="22">
    <location>
        <begin position="54"/>
        <end position="73"/>
    </location>
</feature>
<keyword evidence="15" id="KW-0234">DNA repair</keyword>
<evidence type="ECO:0000256" key="9">
    <source>
        <dbReference type="ARBA" id="ARBA00022695"/>
    </source>
</evidence>
<dbReference type="GO" id="GO:0003677">
    <property type="term" value="F:DNA binding"/>
    <property type="evidence" value="ECO:0007669"/>
    <property type="project" value="InterPro"/>
</dbReference>
<dbReference type="Gene3D" id="1.10.150.110">
    <property type="entry name" value="DNA polymerase beta, N-terminal domain-like"/>
    <property type="match status" value="1"/>
</dbReference>
<keyword evidence="7" id="KW-0237">DNA synthesis</keyword>
<comment type="subcellular location">
    <subcellularLocation>
        <location evidence="2">Cytoplasm</location>
    </subcellularLocation>
</comment>
<dbReference type="InterPro" id="IPR037160">
    <property type="entry name" value="DNA_Pol_thumb_sf"/>
</dbReference>
<dbReference type="InterPro" id="IPR022311">
    <property type="entry name" value="PolX-like"/>
</dbReference>
<dbReference type="InterPro" id="IPR002054">
    <property type="entry name" value="DNA-dir_DNA_pol_X"/>
</dbReference>
<evidence type="ECO:0000256" key="6">
    <source>
        <dbReference type="ARBA" id="ARBA00022481"/>
    </source>
</evidence>
<dbReference type="Pfam" id="PF02811">
    <property type="entry name" value="PHP"/>
    <property type="match status" value="1"/>
</dbReference>
<dbReference type="InterPro" id="IPR002008">
    <property type="entry name" value="DNA_pol_X_beta-like"/>
</dbReference>
<evidence type="ECO:0000256" key="16">
    <source>
        <dbReference type="ARBA" id="ARBA00035717"/>
    </source>
</evidence>
<evidence type="ECO:0000256" key="5">
    <source>
        <dbReference type="ARBA" id="ARBA00020020"/>
    </source>
</evidence>
<dbReference type="GO" id="GO:0005829">
    <property type="term" value="C:cytosol"/>
    <property type="evidence" value="ECO:0007669"/>
    <property type="project" value="TreeGrafter"/>
</dbReference>
<evidence type="ECO:0000256" key="15">
    <source>
        <dbReference type="ARBA" id="ARBA00023204"/>
    </source>
</evidence>
<dbReference type="InterPro" id="IPR003583">
    <property type="entry name" value="Hlx-hairpin-Hlx_DNA-bd_motif"/>
</dbReference>
<feature type="domain" description="Polymerase/histidinol phosphatase N-terminal" evidence="23">
    <location>
        <begin position="340"/>
        <end position="419"/>
    </location>
</feature>
<organism evidence="25">
    <name type="scientific">Prosthecochloris aestuarii</name>
    <dbReference type="NCBI Taxonomy" id="1102"/>
    <lineage>
        <taxon>Bacteria</taxon>
        <taxon>Pseudomonadati</taxon>
        <taxon>Chlorobiota</taxon>
        <taxon>Chlorobiia</taxon>
        <taxon>Chlorobiales</taxon>
        <taxon>Chlorobiaceae</taxon>
        <taxon>Prosthecochloris</taxon>
    </lineage>
</organism>
<dbReference type="InterPro" id="IPR027421">
    <property type="entry name" value="DNA_pol_lamdba_lyase_dom_sf"/>
</dbReference>
<dbReference type="Gene3D" id="3.20.20.140">
    <property type="entry name" value="Metal-dependent hydrolases"/>
    <property type="match status" value="1"/>
</dbReference>
<dbReference type="SUPFAM" id="SSF89550">
    <property type="entry name" value="PHP domain-like"/>
    <property type="match status" value="1"/>
</dbReference>
<dbReference type="Gene3D" id="1.10.150.20">
    <property type="entry name" value="5' to 3' exonuclease, C-terminal subdomain"/>
    <property type="match status" value="1"/>
</dbReference>
<dbReference type="InterPro" id="IPR010994">
    <property type="entry name" value="RuvA_2-like"/>
</dbReference>
<feature type="domain" description="DNA-directed DNA polymerase X" evidence="24">
    <location>
        <begin position="3"/>
        <end position="316"/>
    </location>
</feature>
<protein>
    <recommendedName>
        <fullName evidence="5">DNA polymerase beta</fullName>
        <ecNumber evidence="3">2.7.7.7</ecNumber>
        <ecNumber evidence="4">4.2.99.18</ecNumber>
    </recommendedName>
    <alternativeName>
        <fullName evidence="16">5'-deoxyribose-phosphate lyase</fullName>
    </alternativeName>
    <alternativeName>
        <fullName evidence="17">AP lyase</fullName>
    </alternativeName>
</protein>
<dbReference type="Pfam" id="PF14520">
    <property type="entry name" value="HHH_5"/>
    <property type="match status" value="1"/>
</dbReference>
<evidence type="ECO:0000256" key="12">
    <source>
        <dbReference type="ARBA" id="ARBA00022843"/>
    </source>
</evidence>
<dbReference type="AlphaFoldDB" id="A0A831WQP7"/>
<evidence type="ECO:0000256" key="13">
    <source>
        <dbReference type="ARBA" id="ARBA00022932"/>
    </source>
</evidence>
<evidence type="ECO:0000313" key="25">
    <source>
        <dbReference type="EMBL" id="HED30115.1"/>
    </source>
</evidence>
<evidence type="ECO:0000256" key="8">
    <source>
        <dbReference type="ARBA" id="ARBA00022679"/>
    </source>
</evidence>
<dbReference type="InterPro" id="IPR003141">
    <property type="entry name" value="Pol/His_phosphatase_N"/>
</dbReference>
<dbReference type="GO" id="GO:0140078">
    <property type="term" value="F:class I DNA-(apurinic or apyrimidinic site) endonuclease activity"/>
    <property type="evidence" value="ECO:0007669"/>
    <property type="project" value="UniProtKB-EC"/>
</dbReference>
<keyword evidence="11" id="KW-0227">DNA damage</keyword>
<dbReference type="EC" id="2.7.7.7" evidence="3"/>
<evidence type="ECO:0000256" key="18">
    <source>
        <dbReference type="ARBA" id="ARBA00044632"/>
    </source>
</evidence>
<evidence type="ECO:0000256" key="10">
    <source>
        <dbReference type="ARBA" id="ARBA00022705"/>
    </source>
</evidence>
<dbReference type="GO" id="GO:0006281">
    <property type="term" value="P:DNA repair"/>
    <property type="evidence" value="ECO:0007669"/>
    <property type="project" value="UniProtKB-KW"/>
</dbReference>
<evidence type="ECO:0000259" key="22">
    <source>
        <dbReference type="SMART" id="SM00278"/>
    </source>
</evidence>
<comment type="cofactor">
    <cofactor evidence="1">
        <name>Mg(2+)</name>
        <dbReference type="ChEBI" id="CHEBI:18420"/>
    </cofactor>
</comment>
<dbReference type="SMART" id="SM00483">
    <property type="entry name" value="POLXc"/>
    <property type="match status" value="1"/>
</dbReference>
<dbReference type="SMART" id="SM00481">
    <property type="entry name" value="POLIIIAc"/>
    <property type="match status" value="1"/>
</dbReference>
<keyword evidence="25" id="KW-0378">Hydrolase</keyword>